<dbReference type="EMBL" id="JBHUIK010000003">
    <property type="protein sequence ID" value="MFD2214968.1"/>
    <property type="molecule type" value="Genomic_DNA"/>
</dbReference>
<protein>
    <submittedName>
        <fullName evidence="1">Uncharacterized protein</fullName>
    </submittedName>
</protein>
<reference evidence="2" key="1">
    <citation type="journal article" date="2019" name="Int. J. Syst. Evol. Microbiol.">
        <title>The Global Catalogue of Microorganisms (GCM) 10K type strain sequencing project: providing services to taxonomists for standard genome sequencing and annotation.</title>
        <authorList>
            <consortium name="The Broad Institute Genomics Platform"/>
            <consortium name="The Broad Institute Genome Sequencing Center for Infectious Disease"/>
            <person name="Wu L."/>
            <person name="Ma J."/>
        </authorList>
    </citation>
    <scope>NUCLEOTIDE SEQUENCE [LARGE SCALE GENOMIC DNA]</scope>
    <source>
        <strain evidence="2">CGMCC 1.15474</strain>
    </source>
</reference>
<accession>A0ABW5BYE7</accession>
<dbReference type="InterPro" id="IPR011047">
    <property type="entry name" value="Quinoprotein_ADH-like_sf"/>
</dbReference>
<evidence type="ECO:0000313" key="1">
    <source>
        <dbReference type="EMBL" id="MFD2214968.1"/>
    </source>
</evidence>
<comment type="caution">
    <text evidence="1">The sequence shown here is derived from an EMBL/GenBank/DDBJ whole genome shotgun (WGS) entry which is preliminary data.</text>
</comment>
<dbReference type="InterPro" id="IPR015943">
    <property type="entry name" value="WD40/YVTN_repeat-like_dom_sf"/>
</dbReference>
<gene>
    <name evidence="1" type="ORF">ACFSKK_14860</name>
</gene>
<organism evidence="1 2">
    <name type="scientific">Metabacillus endolithicus</name>
    <dbReference type="NCBI Taxonomy" id="1535204"/>
    <lineage>
        <taxon>Bacteria</taxon>
        <taxon>Bacillati</taxon>
        <taxon>Bacillota</taxon>
        <taxon>Bacilli</taxon>
        <taxon>Bacillales</taxon>
        <taxon>Bacillaceae</taxon>
        <taxon>Metabacillus</taxon>
    </lineage>
</organism>
<keyword evidence="2" id="KW-1185">Reference proteome</keyword>
<name>A0ABW5BYE7_9BACI</name>
<dbReference type="Proteomes" id="UP001597318">
    <property type="component" value="Unassembled WGS sequence"/>
</dbReference>
<sequence>MRRFLVGFILILLISFIQTNEIAAVEDAKGPIYLGFEPADSVLDPNRPIIYLIREGGETVYSINYKTGEKKTVDLPYPTTKLEIYQNQLVLIQHKMSHDRFNFGSYVGAIAIVDTDTFKLDHVFDIEADPFDIAVDKDGYLYVTQGSGQWETIKAYSLKDGQEVPNEERLATIYYQSTIYYNEAYNKIYTITEEVSPRDTTAHEVNKGTLISGYDSPYHGDYFLTNQLKITPDGLRMYNNSGIVFWLASLRYGDMEFHYDLGKKYNDYAFNMRDSRIYAANIDGGIDVYSYKNHDFLYSIKSSGITKKLHYREGLISIYLENNRYYLDYFPIFGDQKASIIFEGDYLHSINHKHPMARINIKQEVPLLRKEANGSYTIFKQLKKGENYRTFAVEGNYYHLGGGYYVKHENNKMSLMIGRLVIRKETTLYSPNGNPYRKVKTNELIRVYSYDKNKFDVGGGYYIKNDQNVAFYVGFVTMLQDTKLYSPTGQIHKTLKKGESYRVYSIDGNKFQVGGGYYVTDNKNQVSYMKN</sequence>
<dbReference type="Gene3D" id="2.130.10.10">
    <property type="entry name" value="YVTN repeat-like/Quinoprotein amine dehydrogenase"/>
    <property type="match status" value="1"/>
</dbReference>
<dbReference type="SUPFAM" id="SSF50998">
    <property type="entry name" value="Quinoprotein alcohol dehydrogenase-like"/>
    <property type="match status" value="1"/>
</dbReference>
<evidence type="ECO:0000313" key="2">
    <source>
        <dbReference type="Proteomes" id="UP001597318"/>
    </source>
</evidence>
<dbReference type="RefSeq" id="WP_247346498.1">
    <property type="nucleotide sequence ID" value="NZ_CP095550.1"/>
</dbReference>
<proteinExistence type="predicted"/>